<evidence type="ECO:0000256" key="1">
    <source>
        <dbReference type="SAM" id="MobiDB-lite"/>
    </source>
</evidence>
<dbReference type="AlphaFoldDB" id="A0A914EFW5"/>
<sequence>MEEDPIVAQKKPRLIFPDSDSDLSEGQQTNENDMESSDQSSADVDIEAVAKADIGESCYFSVKRTTAYENFDKRPSTSKIGRCNEKLISMGDLIQNEGTGILGATNELDLVLSRGQGLFDVNFEDDEIKYEWSQRKICENHRNEFSTYWDRYQYVHYFIRARKYSGRIKTCSIPDSIENHQPRPILEKKIEINKEEANAILKKEHLLVHIGLRIGEGIVFPSSTFQGKENSAWLHVFNEDGATADSYAYDNTVNFWVWSSYMEGPINKEPLPPENPEEYQDPETDTTDADDDSIYEDDNESYNFDEHMERVTNDNDLFE</sequence>
<feature type="region of interest" description="Disordered" evidence="1">
    <location>
        <begin position="1"/>
        <end position="43"/>
    </location>
</feature>
<dbReference type="Proteomes" id="UP000887540">
    <property type="component" value="Unplaced"/>
</dbReference>
<evidence type="ECO:0000313" key="3">
    <source>
        <dbReference type="WBParaSite" id="ACRNAN_scaffold7571.g12538.t1"/>
    </source>
</evidence>
<feature type="compositionally biased region" description="Acidic residues" evidence="1">
    <location>
        <begin position="275"/>
        <end position="300"/>
    </location>
</feature>
<accession>A0A914EFW5</accession>
<proteinExistence type="predicted"/>
<name>A0A914EFW5_9BILA</name>
<feature type="compositionally biased region" description="Polar residues" evidence="1">
    <location>
        <begin position="24"/>
        <end position="42"/>
    </location>
</feature>
<feature type="compositionally biased region" description="Basic and acidic residues" evidence="1">
    <location>
        <begin position="304"/>
        <end position="313"/>
    </location>
</feature>
<feature type="region of interest" description="Disordered" evidence="1">
    <location>
        <begin position="267"/>
        <end position="319"/>
    </location>
</feature>
<reference evidence="3" key="1">
    <citation type="submission" date="2022-11" db="UniProtKB">
        <authorList>
            <consortium name="WormBaseParasite"/>
        </authorList>
    </citation>
    <scope>IDENTIFICATION</scope>
</reference>
<organism evidence="2 3">
    <name type="scientific">Acrobeloides nanus</name>
    <dbReference type="NCBI Taxonomy" id="290746"/>
    <lineage>
        <taxon>Eukaryota</taxon>
        <taxon>Metazoa</taxon>
        <taxon>Ecdysozoa</taxon>
        <taxon>Nematoda</taxon>
        <taxon>Chromadorea</taxon>
        <taxon>Rhabditida</taxon>
        <taxon>Tylenchina</taxon>
        <taxon>Cephalobomorpha</taxon>
        <taxon>Cephaloboidea</taxon>
        <taxon>Cephalobidae</taxon>
        <taxon>Acrobeloides</taxon>
    </lineage>
</organism>
<keyword evidence="2" id="KW-1185">Reference proteome</keyword>
<dbReference type="WBParaSite" id="ACRNAN_scaffold7571.g12538.t1">
    <property type="protein sequence ID" value="ACRNAN_scaffold7571.g12538.t1"/>
    <property type="gene ID" value="ACRNAN_scaffold7571.g12538"/>
</dbReference>
<protein>
    <submittedName>
        <fullName evidence="3">Uncharacterized protein</fullName>
    </submittedName>
</protein>
<evidence type="ECO:0000313" key="2">
    <source>
        <dbReference type="Proteomes" id="UP000887540"/>
    </source>
</evidence>